<organism evidence="1">
    <name type="scientific">Sesamum calycinum</name>
    <dbReference type="NCBI Taxonomy" id="2727403"/>
    <lineage>
        <taxon>Eukaryota</taxon>
        <taxon>Viridiplantae</taxon>
        <taxon>Streptophyta</taxon>
        <taxon>Embryophyta</taxon>
        <taxon>Tracheophyta</taxon>
        <taxon>Spermatophyta</taxon>
        <taxon>Magnoliopsida</taxon>
        <taxon>eudicotyledons</taxon>
        <taxon>Gunneridae</taxon>
        <taxon>Pentapetalae</taxon>
        <taxon>asterids</taxon>
        <taxon>lamiids</taxon>
        <taxon>Lamiales</taxon>
        <taxon>Pedaliaceae</taxon>
        <taxon>Sesamum</taxon>
    </lineage>
</organism>
<comment type="caution">
    <text evidence="1">The sequence shown here is derived from an EMBL/GenBank/DDBJ whole genome shotgun (WGS) entry which is preliminary data.</text>
</comment>
<dbReference type="AlphaFoldDB" id="A0AAW2N2L3"/>
<evidence type="ECO:0008006" key="2">
    <source>
        <dbReference type="Google" id="ProtNLM"/>
    </source>
</evidence>
<proteinExistence type="predicted"/>
<dbReference type="EMBL" id="JACGWM010000012">
    <property type="protein sequence ID" value="KAL0337732.1"/>
    <property type="molecule type" value="Genomic_DNA"/>
</dbReference>
<sequence>MKAKNHIADLEETFMVLRKYKMKLNPGPLLEKTPKKEVWLLHGDGTAIVQGSGAGIVITSLHEEDMKFVVRFKFKVSNNETENEALTIGMRMVDEVGARRLVT</sequence>
<reference evidence="1" key="1">
    <citation type="submission" date="2020-06" db="EMBL/GenBank/DDBJ databases">
        <authorList>
            <person name="Li T."/>
            <person name="Hu X."/>
            <person name="Zhang T."/>
            <person name="Song X."/>
            <person name="Zhang H."/>
            <person name="Dai N."/>
            <person name="Sheng W."/>
            <person name="Hou X."/>
            <person name="Wei L."/>
        </authorList>
    </citation>
    <scope>NUCLEOTIDE SEQUENCE</scope>
    <source>
        <strain evidence="1">KEN8</strain>
        <tissue evidence="1">Leaf</tissue>
    </source>
</reference>
<evidence type="ECO:0000313" key="1">
    <source>
        <dbReference type="EMBL" id="KAL0337732.1"/>
    </source>
</evidence>
<gene>
    <name evidence="1" type="ORF">Scaly_2048300</name>
</gene>
<dbReference type="PANTHER" id="PTHR48475">
    <property type="entry name" value="RIBONUCLEASE H"/>
    <property type="match status" value="1"/>
</dbReference>
<accession>A0AAW2N2L3</accession>
<dbReference type="PANTHER" id="PTHR48475:SF2">
    <property type="entry name" value="RIBONUCLEASE H"/>
    <property type="match status" value="1"/>
</dbReference>
<reference evidence="1" key="2">
    <citation type="journal article" date="2024" name="Plant">
        <title>Genomic evolution and insights into agronomic trait innovations of Sesamum species.</title>
        <authorList>
            <person name="Miao H."/>
            <person name="Wang L."/>
            <person name="Qu L."/>
            <person name="Liu H."/>
            <person name="Sun Y."/>
            <person name="Le M."/>
            <person name="Wang Q."/>
            <person name="Wei S."/>
            <person name="Zheng Y."/>
            <person name="Lin W."/>
            <person name="Duan Y."/>
            <person name="Cao H."/>
            <person name="Xiong S."/>
            <person name="Wang X."/>
            <person name="Wei L."/>
            <person name="Li C."/>
            <person name="Ma Q."/>
            <person name="Ju M."/>
            <person name="Zhao R."/>
            <person name="Li G."/>
            <person name="Mu C."/>
            <person name="Tian Q."/>
            <person name="Mei H."/>
            <person name="Zhang T."/>
            <person name="Gao T."/>
            <person name="Zhang H."/>
        </authorList>
    </citation>
    <scope>NUCLEOTIDE SEQUENCE</scope>
    <source>
        <strain evidence="1">KEN8</strain>
    </source>
</reference>
<protein>
    <recommendedName>
        <fullName evidence="2">Reverse transcriptase domain-containing protein</fullName>
    </recommendedName>
</protein>
<name>A0AAW2N2L3_9LAMI</name>